<dbReference type="GO" id="GO:0016491">
    <property type="term" value="F:oxidoreductase activity"/>
    <property type="evidence" value="ECO:0007669"/>
    <property type="project" value="UniProtKB-KW"/>
</dbReference>
<feature type="domain" description="Pyrroline-5-carboxylate reductase catalytic N-terminal" evidence="2">
    <location>
        <begin position="2"/>
        <end position="93"/>
    </location>
</feature>
<evidence type="ECO:0000313" key="4">
    <source>
        <dbReference type="Proteomes" id="UP000033500"/>
    </source>
</evidence>
<evidence type="ECO:0000313" key="3">
    <source>
        <dbReference type="EMBL" id="KJZ34941.1"/>
    </source>
</evidence>
<dbReference type="SUPFAM" id="SSF51735">
    <property type="entry name" value="NAD(P)-binding Rossmann-fold domains"/>
    <property type="match status" value="1"/>
</dbReference>
<name>A0A0F4SS22_PSEFL</name>
<dbReference type="PATRIC" id="fig|294.131.peg.4922"/>
<dbReference type="AlphaFoldDB" id="A0A0F4SS22"/>
<gene>
    <name evidence="3" type="ORF">VC34_27885</name>
</gene>
<keyword evidence="1" id="KW-0560">Oxidoreductase</keyword>
<dbReference type="InterPro" id="IPR051267">
    <property type="entry name" value="STEAP_metalloreductase"/>
</dbReference>
<dbReference type="InterPro" id="IPR036291">
    <property type="entry name" value="NAD(P)-bd_dom_sf"/>
</dbReference>
<dbReference type="EMBL" id="LACD01000040">
    <property type="protein sequence ID" value="KJZ34941.1"/>
    <property type="molecule type" value="Genomic_DNA"/>
</dbReference>
<evidence type="ECO:0000256" key="1">
    <source>
        <dbReference type="ARBA" id="ARBA00023002"/>
    </source>
</evidence>
<dbReference type="Proteomes" id="UP000033500">
    <property type="component" value="Unassembled WGS sequence"/>
</dbReference>
<reference evidence="3 4" key="1">
    <citation type="submission" date="2015-03" db="EMBL/GenBank/DDBJ databases">
        <title>Comparative genomics of Pseudomonas insights into diversity of traits involved in vanlence and defense.</title>
        <authorList>
            <person name="Qin Y."/>
        </authorList>
    </citation>
    <scope>NUCLEOTIDE SEQUENCE [LARGE SCALE GENOMIC DNA]</scope>
    <source>
        <strain evidence="3 4">C3</strain>
    </source>
</reference>
<proteinExistence type="predicted"/>
<dbReference type="Gene3D" id="3.40.50.720">
    <property type="entry name" value="NAD(P)-binding Rossmann-like Domain"/>
    <property type="match status" value="1"/>
</dbReference>
<sequence length="249" mass="26562">MKIAIVGVGSIGGTLARRLVTAGHEVSVANSRGKEAVSAFAKEAGAVPCDLKDVFDSADAVIISIPQPAMAALPKNLLAALPSSVPVVDTSNYYPGLRDERIAALENGQTESVWVSEQLGRPVIKAFNNILAYSLENLGKPKDTEGRLGVAVAGDDENHKRLVMQLVDNIGFEPVDSGSLEDSWRQQPCTPAYCCDYIADEMRPALNAAVKGAAAQKREAFNTQLPALFAKNPSHDDVVAFNRSFNVAR</sequence>
<accession>A0A0F4SS22</accession>
<dbReference type="InterPro" id="IPR028939">
    <property type="entry name" value="P5C_Rdtase_cat_N"/>
</dbReference>
<comment type="caution">
    <text evidence="3">The sequence shown here is derived from an EMBL/GenBank/DDBJ whole genome shotgun (WGS) entry which is preliminary data.</text>
</comment>
<organism evidence="3 4">
    <name type="scientific">Pseudomonas fluorescens</name>
    <dbReference type="NCBI Taxonomy" id="294"/>
    <lineage>
        <taxon>Bacteria</taxon>
        <taxon>Pseudomonadati</taxon>
        <taxon>Pseudomonadota</taxon>
        <taxon>Gammaproteobacteria</taxon>
        <taxon>Pseudomonadales</taxon>
        <taxon>Pseudomonadaceae</taxon>
        <taxon>Pseudomonas</taxon>
    </lineage>
</organism>
<dbReference type="PANTHER" id="PTHR14239">
    <property type="entry name" value="DUDULIN-RELATED"/>
    <property type="match status" value="1"/>
</dbReference>
<protein>
    <submittedName>
        <fullName evidence="3">3-hydroxyisobutyrate dehydrogenase</fullName>
    </submittedName>
</protein>
<dbReference type="RefSeq" id="WP_046049462.1">
    <property type="nucleotide sequence ID" value="NZ_LACD01000040.1"/>
</dbReference>
<dbReference type="Pfam" id="PF03807">
    <property type="entry name" value="F420_oxidored"/>
    <property type="match status" value="1"/>
</dbReference>
<evidence type="ECO:0000259" key="2">
    <source>
        <dbReference type="Pfam" id="PF03807"/>
    </source>
</evidence>